<evidence type="ECO:0000313" key="4">
    <source>
        <dbReference type="Proteomes" id="UP001183246"/>
    </source>
</evidence>
<evidence type="ECO:0000313" key="3">
    <source>
        <dbReference type="EMBL" id="MDT0344500.1"/>
    </source>
</evidence>
<evidence type="ECO:0000256" key="1">
    <source>
        <dbReference type="SAM" id="MobiDB-lite"/>
    </source>
</evidence>
<feature type="signal peptide" evidence="2">
    <location>
        <begin position="1"/>
        <end position="22"/>
    </location>
</feature>
<feature type="region of interest" description="Disordered" evidence="1">
    <location>
        <begin position="32"/>
        <end position="54"/>
    </location>
</feature>
<protein>
    <recommendedName>
        <fullName evidence="5">Carboxypeptidase regulatory-like domain-containing protein</fullName>
    </recommendedName>
</protein>
<accession>A0ABU2MSJ2</accession>
<dbReference type="PROSITE" id="PS51318">
    <property type="entry name" value="TAT"/>
    <property type="match status" value="1"/>
</dbReference>
<organism evidence="3 4">
    <name type="scientific">Streptomyces litchfieldiae</name>
    <dbReference type="NCBI Taxonomy" id="3075543"/>
    <lineage>
        <taxon>Bacteria</taxon>
        <taxon>Bacillati</taxon>
        <taxon>Actinomycetota</taxon>
        <taxon>Actinomycetes</taxon>
        <taxon>Kitasatosporales</taxon>
        <taxon>Streptomycetaceae</taxon>
        <taxon>Streptomyces</taxon>
    </lineage>
</organism>
<gene>
    <name evidence="3" type="ORF">RM590_18050</name>
</gene>
<name>A0ABU2MSJ2_9ACTN</name>
<evidence type="ECO:0000256" key="2">
    <source>
        <dbReference type="SAM" id="SignalP"/>
    </source>
</evidence>
<evidence type="ECO:0008006" key="5">
    <source>
        <dbReference type="Google" id="ProtNLM"/>
    </source>
</evidence>
<dbReference type="EMBL" id="JAVREL010000010">
    <property type="protein sequence ID" value="MDT0344500.1"/>
    <property type="molecule type" value="Genomic_DNA"/>
</dbReference>
<proteinExistence type="predicted"/>
<dbReference type="Proteomes" id="UP001183246">
    <property type="component" value="Unassembled WGS sequence"/>
</dbReference>
<feature type="chain" id="PRO_5045450311" description="Carboxypeptidase regulatory-like domain-containing protein" evidence="2">
    <location>
        <begin position="23"/>
        <end position="681"/>
    </location>
</feature>
<keyword evidence="4" id="KW-1185">Reference proteome</keyword>
<reference evidence="4" key="1">
    <citation type="submission" date="2023-07" db="EMBL/GenBank/DDBJ databases">
        <title>30 novel species of actinomycetes from the DSMZ collection.</title>
        <authorList>
            <person name="Nouioui I."/>
        </authorList>
    </citation>
    <scope>NUCLEOTIDE SEQUENCE [LARGE SCALE GENOMIC DNA]</scope>
    <source>
        <strain evidence="4">DSM 44938</strain>
    </source>
</reference>
<dbReference type="InterPro" id="IPR006311">
    <property type="entry name" value="TAT_signal"/>
</dbReference>
<dbReference type="RefSeq" id="WP_311705632.1">
    <property type="nucleotide sequence ID" value="NZ_JAVREL010000010.1"/>
</dbReference>
<keyword evidence="2" id="KW-0732">Signal</keyword>
<sequence>MRSHHRSPSPRLTALAACAVLAAALAVGPSAPGAAASPAGAQAASPGQPAQAPGERLVTLVTGDRVVLNEAGETTGLIPAQGREHIPVQFVETAGATLALPADVRPLLADDVLDRRLFDVTALGEADNGLRLLVTHEGDELEELTITPERAAEVWQSLTDPAGRNGTPAAAPGIESIALDATAEDVPGTRADGEEPLVDLTVEPVGRDGRPAVPASTVVANLDRAEFYELAVSADGTTLTGRVPAGRYAVDVTFLEWAEDGTTLLSSDWLIRPDVRVTGDTTVRVDAADARPVTMTGPDDDATQESVILANEYVAENGDFGMAATWAYPAAPGGHRTAQLGQVADGWRMSATASTWWKNGDRRYHLADRAEDSFYTGLDLRVPLRDMARVTTRQGAWADGRHGQLITRSSLVEIAAAQARELPRVTEVFVQADAGRWSQELWQLGPDGGEESVHGSQAREYRAGHRYREAFNTAVFGPAPNAGDNGIFRTGNVIHGGTSPFGDGAGHGGSSLTDSARVTLYRNGEEYARSTESADWFAFDVPADEAAYELVVEATRPGATAGTAVTASYAFASGPADAGETVQLPSGAVHFTPDLTPENTSPADRRVRIPVTARGTAGPAASLAVEVSYDRGETWAPAPVRNGRVHVDNPPAGGTVSFRAEARDRDGNTVTQTLIDAYRTA</sequence>
<comment type="caution">
    <text evidence="3">The sequence shown here is derived from an EMBL/GenBank/DDBJ whole genome shotgun (WGS) entry which is preliminary data.</text>
</comment>